<evidence type="ECO:0000256" key="1">
    <source>
        <dbReference type="ARBA" id="ARBA00022729"/>
    </source>
</evidence>
<dbReference type="eggNOG" id="COG2730">
    <property type="taxonomic scope" value="Bacteria"/>
</dbReference>
<dbReference type="PANTHER" id="PTHR34142:SF1">
    <property type="entry name" value="GLYCOSIDE HYDROLASE FAMILY 5 DOMAIN-CONTAINING PROTEIN"/>
    <property type="match status" value="1"/>
</dbReference>
<dbReference type="HOGENOM" id="CLU_018488_2_1_10"/>
<dbReference type="OrthoDB" id="9800925at2"/>
<evidence type="ECO:0000256" key="4">
    <source>
        <dbReference type="RuleBase" id="RU361153"/>
    </source>
</evidence>
<keyword evidence="1" id="KW-0732">Signal</keyword>
<evidence type="ECO:0000313" key="8">
    <source>
        <dbReference type="Proteomes" id="UP000007463"/>
    </source>
</evidence>
<dbReference type="GO" id="GO:0004553">
    <property type="term" value="F:hydrolase activity, hydrolyzing O-glycosyl compounds"/>
    <property type="evidence" value="ECO:0007669"/>
    <property type="project" value="InterPro"/>
</dbReference>
<dbReference type="AlphaFoldDB" id="F2IIQ4"/>
<feature type="domain" description="Secretion system C-terminal sorting" evidence="6">
    <location>
        <begin position="385"/>
        <end position="451"/>
    </location>
</feature>
<sequence length="452" mass="49400" precursor="true">MRKQFYAGFLVVFFGTYYAIGQQNTLQVVGKNLTSINGQNIILRGVNYGLINQGDISLADAAGYQSYIDEVANTGANAVRIPWYTSGQNWRDIPGPPNNGTPGTVDGYVTNGHLSNIIAYCISKKMIPILSIHDDSYITCKDNWAYFNSTVMDFWTDPDVLTLIEANKAYLIINLANEFDKVRWGAGSLATELNTFKSNYSAAVATLRQAGVNVPIIIDAPDCGQSSTELLSIAVDMNQNDTRHNLIFSSHAYWYGYASTLAQVQTKLNEAQNTNVCFILGEVATNQDGDNGECGLNDLSTLYPIILDEVCSRNIGWLAWTFSLDCSSAREMSPTGSASNLTTFGNDIINNPNYGLKSTNGCGAVVIDESVGIDSKTSQVFSIEPNPASTNIAIHSAFSNCSLSIRNALGELVLTEKHTKNSNVRIADFNPGIYFVELENSQQTHIQKLIIY</sequence>
<dbReference type="Pfam" id="PF00150">
    <property type="entry name" value="Cellulase"/>
    <property type="match status" value="1"/>
</dbReference>
<dbReference type="SUPFAM" id="SSF51445">
    <property type="entry name" value="(Trans)glycosidases"/>
    <property type="match status" value="1"/>
</dbReference>
<keyword evidence="3 4" id="KW-0326">Glycosidase</keyword>
<dbReference type="InterPro" id="IPR017853">
    <property type="entry name" value="GH"/>
</dbReference>
<protein>
    <submittedName>
        <fullName evidence="7">Glycoside hydrolase family 5</fullName>
    </submittedName>
</protein>
<gene>
    <name evidence="7" type="ordered locus">Fluta_4054</name>
</gene>
<evidence type="ECO:0000259" key="6">
    <source>
        <dbReference type="Pfam" id="PF18962"/>
    </source>
</evidence>
<dbReference type="NCBIfam" id="TIGR04183">
    <property type="entry name" value="Por_Secre_tail"/>
    <property type="match status" value="1"/>
</dbReference>
<organism evidence="7 8">
    <name type="scientific">Fluviicola taffensis (strain DSM 16823 / NCIMB 13979 / RW262)</name>
    <dbReference type="NCBI Taxonomy" id="755732"/>
    <lineage>
        <taxon>Bacteria</taxon>
        <taxon>Pseudomonadati</taxon>
        <taxon>Bacteroidota</taxon>
        <taxon>Flavobacteriia</taxon>
        <taxon>Flavobacteriales</taxon>
        <taxon>Crocinitomicaceae</taxon>
        <taxon>Fluviicola</taxon>
    </lineage>
</organism>
<dbReference type="Proteomes" id="UP000007463">
    <property type="component" value="Chromosome"/>
</dbReference>
<feature type="domain" description="Glycoside hydrolase family 5" evidence="5">
    <location>
        <begin position="38"/>
        <end position="322"/>
    </location>
</feature>
<dbReference type="Gene3D" id="3.20.20.80">
    <property type="entry name" value="Glycosidases"/>
    <property type="match status" value="1"/>
</dbReference>
<dbReference type="Pfam" id="PF18962">
    <property type="entry name" value="Por_Secre_tail"/>
    <property type="match status" value="1"/>
</dbReference>
<dbReference type="InterPro" id="IPR026444">
    <property type="entry name" value="Secre_tail"/>
</dbReference>
<evidence type="ECO:0000259" key="5">
    <source>
        <dbReference type="Pfam" id="PF00150"/>
    </source>
</evidence>
<name>F2IIQ4_FLUTR</name>
<keyword evidence="2 4" id="KW-0378">Hydrolase</keyword>
<dbReference type="EMBL" id="CP002542">
    <property type="protein sequence ID" value="AEA46016.1"/>
    <property type="molecule type" value="Genomic_DNA"/>
</dbReference>
<evidence type="ECO:0000313" key="7">
    <source>
        <dbReference type="EMBL" id="AEA46016.1"/>
    </source>
</evidence>
<dbReference type="STRING" id="755732.Fluta_4054"/>
<reference evidence="8" key="2">
    <citation type="submission" date="2011-02" db="EMBL/GenBank/DDBJ databases">
        <title>The complete genome of Fluviicola taffensis DSM 16823.</title>
        <authorList>
            <consortium name="US DOE Joint Genome Institute (JGI-PGF)"/>
            <person name="Lucas S."/>
            <person name="Copeland A."/>
            <person name="Lapidus A."/>
            <person name="Bruce D."/>
            <person name="Goodwin L."/>
            <person name="Pitluck S."/>
            <person name="Kyrpides N."/>
            <person name="Mavromatis K."/>
            <person name="Ivanova N."/>
            <person name="Mikhailova N."/>
            <person name="Pagani I."/>
            <person name="Chertkov O."/>
            <person name="Detter J.C."/>
            <person name="Han C."/>
            <person name="Tapia R."/>
            <person name="Land M."/>
            <person name="Hauser L."/>
            <person name="Markowitz V."/>
            <person name="Cheng J.-F."/>
            <person name="Hugenholtz P."/>
            <person name="Woyke T."/>
            <person name="Wu D."/>
            <person name="Tindall B."/>
            <person name="Pomrenke H.G."/>
            <person name="Brambilla E."/>
            <person name="Klenk H.-P."/>
            <person name="Eisen J.A."/>
        </authorList>
    </citation>
    <scope>NUCLEOTIDE SEQUENCE [LARGE SCALE GENOMIC DNA]</scope>
    <source>
        <strain evidence="8">DSM 16823 / RW262 / RW262</strain>
    </source>
</reference>
<accession>F2IIQ4</accession>
<comment type="similarity">
    <text evidence="4">Belongs to the glycosyl hydrolase 5 (cellulase A) family.</text>
</comment>
<keyword evidence="8" id="KW-1185">Reference proteome</keyword>
<evidence type="ECO:0000256" key="3">
    <source>
        <dbReference type="ARBA" id="ARBA00023295"/>
    </source>
</evidence>
<proteinExistence type="inferred from homology"/>
<dbReference type="PANTHER" id="PTHR34142">
    <property type="entry name" value="ENDO-BETA-1,4-GLUCANASE A"/>
    <property type="match status" value="1"/>
</dbReference>
<dbReference type="GO" id="GO:0009251">
    <property type="term" value="P:glucan catabolic process"/>
    <property type="evidence" value="ECO:0007669"/>
    <property type="project" value="TreeGrafter"/>
</dbReference>
<dbReference type="RefSeq" id="WP_013688773.1">
    <property type="nucleotide sequence ID" value="NC_015321.1"/>
</dbReference>
<reference evidence="7 8" key="1">
    <citation type="journal article" date="2011" name="Stand. Genomic Sci.">
        <title>Complete genome sequence of the gliding freshwater bacterium Fluviicola taffensis type strain (RW262).</title>
        <authorList>
            <person name="Woyke T."/>
            <person name="Chertkov O."/>
            <person name="Lapidus A."/>
            <person name="Nolan M."/>
            <person name="Lucas S."/>
            <person name="Del Rio T.G."/>
            <person name="Tice H."/>
            <person name="Cheng J.F."/>
            <person name="Tapia R."/>
            <person name="Han C."/>
            <person name="Goodwin L."/>
            <person name="Pitluck S."/>
            <person name="Liolios K."/>
            <person name="Pagani I."/>
            <person name="Ivanova N."/>
            <person name="Huntemann M."/>
            <person name="Mavromatis K."/>
            <person name="Mikhailova N."/>
            <person name="Pati A."/>
            <person name="Chen A."/>
            <person name="Palaniappan K."/>
            <person name="Land M."/>
            <person name="Hauser L."/>
            <person name="Brambilla E.M."/>
            <person name="Rohde M."/>
            <person name="Mwirichia R."/>
            <person name="Sikorski J."/>
            <person name="Tindall B.J."/>
            <person name="Goker M."/>
            <person name="Bristow J."/>
            <person name="Eisen J.A."/>
            <person name="Markowitz V."/>
            <person name="Hugenholtz P."/>
            <person name="Klenk H.P."/>
            <person name="Kyrpides N.C."/>
        </authorList>
    </citation>
    <scope>NUCLEOTIDE SEQUENCE [LARGE SCALE GENOMIC DNA]</scope>
    <source>
        <strain evidence="8">DSM 16823 / RW262 / RW262</strain>
    </source>
</reference>
<evidence type="ECO:0000256" key="2">
    <source>
        <dbReference type="ARBA" id="ARBA00022801"/>
    </source>
</evidence>
<dbReference type="InterPro" id="IPR001547">
    <property type="entry name" value="Glyco_hydro_5"/>
</dbReference>
<dbReference type="KEGG" id="fte:Fluta_4054"/>